<dbReference type="PATRIC" id="fig|1391654.3.peg.2062"/>
<evidence type="ECO:0000313" key="3">
    <source>
        <dbReference type="Proteomes" id="UP000064967"/>
    </source>
</evidence>
<accession>A0A0K1PPE3</accession>
<dbReference type="KEGG" id="llu:AKJ09_02046"/>
<dbReference type="AlphaFoldDB" id="A0A0K1PPE3"/>
<dbReference type="GO" id="GO:0035091">
    <property type="term" value="F:phosphatidylinositol binding"/>
    <property type="evidence" value="ECO:0007669"/>
    <property type="project" value="TreeGrafter"/>
</dbReference>
<evidence type="ECO:0000313" key="2">
    <source>
        <dbReference type="EMBL" id="AKU95382.1"/>
    </source>
</evidence>
<organism evidence="2 3">
    <name type="scientific">Labilithrix luteola</name>
    <dbReference type="NCBI Taxonomy" id="1391654"/>
    <lineage>
        <taxon>Bacteria</taxon>
        <taxon>Pseudomonadati</taxon>
        <taxon>Myxococcota</taxon>
        <taxon>Polyangia</taxon>
        <taxon>Polyangiales</taxon>
        <taxon>Labilitrichaceae</taxon>
        <taxon>Labilithrix</taxon>
    </lineage>
</organism>
<gene>
    <name evidence="2" type="ORF">AKJ09_02046</name>
</gene>
<dbReference type="GO" id="GO:0070300">
    <property type="term" value="F:phosphatidic acid binding"/>
    <property type="evidence" value="ECO:0007669"/>
    <property type="project" value="TreeGrafter"/>
</dbReference>
<reference evidence="2 3" key="1">
    <citation type="submission" date="2015-08" db="EMBL/GenBank/DDBJ databases">
        <authorList>
            <person name="Babu N.S."/>
            <person name="Beckwith C.J."/>
            <person name="Beseler K.G."/>
            <person name="Brison A."/>
            <person name="Carone J.V."/>
            <person name="Caskin T.P."/>
            <person name="Diamond M."/>
            <person name="Durham M.E."/>
            <person name="Foxe J.M."/>
            <person name="Go M."/>
            <person name="Henderson B.A."/>
            <person name="Jones I.B."/>
            <person name="McGettigan J.A."/>
            <person name="Micheletti S.J."/>
            <person name="Nasrallah M.E."/>
            <person name="Ortiz D."/>
            <person name="Piller C.R."/>
            <person name="Privatt S.R."/>
            <person name="Schneider S.L."/>
            <person name="Sharp S."/>
            <person name="Smith T.C."/>
            <person name="Stanton J.D."/>
            <person name="Ullery H.E."/>
            <person name="Wilson R.J."/>
            <person name="Serrano M.G."/>
            <person name="Buck G."/>
            <person name="Lee V."/>
            <person name="Wang Y."/>
            <person name="Carvalho R."/>
            <person name="Voegtly L."/>
            <person name="Shi R."/>
            <person name="Duckworth R."/>
            <person name="Johnson A."/>
            <person name="Loviza R."/>
            <person name="Walstead R."/>
            <person name="Shah Z."/>
            <person name="Kiflezghi M."/>
            <person name="Wade K."/>
            <person name="Ball S.L."/>
            <person name="Bradley K.W."/>
            <person name="Asai D.J."/>
            <person name="Bowman C.A."/>
            <person name="Russell D.A."/>
            <person name="Pope W.H."/>
            <person name="Jacobs-Sera D."/>
            <person name="Hendrix R.W."/>
            <person name="Hatfull G.F."/>
        </authorList>
    </citation>
    <scope>NUCLEOTIDE SEQUENCE [LARGE SCALE GENOMIC DNA]</scope>
    <source>
        <strain evidence="2 3">DSM 27648</strain>
    </source>
</reference>
<keyword evidence="3" id="KW-1185">Reference proteome</keyword>
<dbReference type="Pfam" id="PF13521">
    <property type="entry name" value="AAA_28"/>
    <property type="match status" value="1"/>
</dbReference>
<proteinExistence type="predicted"/>
<dbReference type="STRING" id="1391654.AKJ09_02046"/>
<name>A0A0K1PPE3_9BACT</name>
<feature type="domain" description="NadR/Ttd14 AAA" evidence="1">
    <location>
        <begin position="6"/>
        <end position="175"/>
    </location>
</feature>
<dbReference type="PANTHER" id="PTHR34932">
    <property type="entry name" value="TRPL TRANSLOCATION DEFECT PROTEIN 14"/>
    <property type="match status" value="1"/>
</dbReference>
<protein>
    <recommendedName>
        <fullName evidence="1">NadR/Ttd14 AAA domain-containing protein</fullName>
    </recommendedName>
</protein>
<dbReference type="GO" id="GO:0005525">
    <property type="term" value="F:GTP binding"/>
    <property type="evidence" value="ECO:0007669"/>
    <property type="project" value="TreeGrafter"/>
</dbReference>
<dbReference type="RefSeq" id="WP_205633652.1">
    <property type="nucleotide sequence ID" value="NZ_CP012333.1"/>
</dbReference>
<dbReference type="InterPro" id="IPR053227">
    <property type="entry name" value="TRPL-trafficking_regulator"/>
</dbReference>
<dbReference type="EMBL" id="CP012333">
    <property type="protein sequence ID" value="AKU95382.1"/>
    <property type="molecule type" value="Genomic_DNA"/>
</dbReference>
<sequence length="204" mass="22670">MAAPKRIVLTGGPGAGKTATLEVVRHHFSAQVHVLPEAAGILYGGGFPRHSTNAGSRAAQRAIFHVQRELERGSEEERIAETIVCDRGTLDGLAYWPGAEDDFFRDVETSIDAELARYAMVVHLRTPSVHDGYNHENPLRIESARQAAAIDARIGRIWSRHPRVVTVESRANFVEKVHQVLDILRREIPTVRARTRHPEIGPDP</sequence>
<dbReference type="InterPro" id="IPR038727">
    <property type="entry name" value="NadR/Ttd14_AAA_dom"/>
</dbReference>
<dbReference type="PANTHER" id="PTHR34932:SF1">
    <property type="entry name" value="TRPL TRANSLOCATION DEFECT PROTEIN 14"/>
    <property type="match status" value="1"/>
</dbReference>
<dbReference type="Proteomes" id="UP000064967">
    <property type="component" value="Chromosome"/>
</dbReference>
<dbReference type="SUPFAM" id="SSF52540">
    <property type="entry name" value="P-loop containing nucleoside triphosphate hydrolases"/>
    <property type="match status" value="1"/>
</dbReference>
<evidence type="ECO:0000259" key="1">
    <source>
        <dbReference type="Pfam" id="PF13521"/>
    </source>
</evidence>
<dbReference type="Gene3D" id="3.40.50.300">
    <property type="entry name" value="P-loop containing nucleotide triphosphate hydrolases"/>
    <property type="match status" value="1"/>
</dbReference>
<dbReference type="InterPro" id="IPR027417">
    <property type="entry name" value="P-loop_NTPase"/>
</dbReference>